<keyword evidence="1" id="KW-1133">Transmembrane helix</keyword>
<proteinExistence type="predicted"/>
<dbReference type="STRING" id="762968.HMPREF9441_00860"/>
<accession>G5SND0</accession>
<evidence type="ECO:0000256" key="1">
    <source>
        <dbReference type="SAM" id="Phobius"/>
    </source>
</evidence>
<sequence>MSLLNLIISLYFFAKVRFFYNIAIFLQEKYSFYTKKTEYLLYFCASLVQVY</sequence>
<evidence type="ECO:0000313" key="3">
    <source>
        <dbReference type="Proteomes" id="UP000003598"/>
    </source>
</evidence>
<feature type="transmembrane region" description="Helical" evidence="1">
    <location>
        <begin position="6"/>
        <end position="26"/>
    </location>
</feature>
<protein>
    <submittedName>
        <fullName evidence="2">Uncharacterized protein</fullName>
    </submittedName>
</protein>
<gene>
    <name evidence="2" type="ORF">HMPREF9441_00860</name>
</gene>
<keyword evidence="1" id="KW-0472">Membrane</keyword>
<comment type="caution">
    <text evidence="2">The sequence shown here is derived from an EMBL/GenBank/DDBJ whole genome shotgun (WGS) entry which is preliminary data.</text>
</comment>
<dbReference type="HOGENOM" id="CLU_3101787_0_0_10"/>
<dbReference type="EMBL" id="AFFY01000015">
    <property type="protein sequence ID" value="EHH01197.1"/>
    <property type="molecule type" value="Genomic_DNA"/>
</dbReference>
<keyword evidence="1" id="KW-0812">Transmembrane</keyword>
<name>G5SND0_9BACT</name>
<evidence type="ECO:0000313" key="2">
    <source>
        <dbReference type="EMBL" id="EHH01197.1"/>
    </source>
</evidence>
<reference evidence="2 3" key="1">
    <citation type="submission" date="2011-03" db="EMBL/GenBank/DDBJ databases">
        <authorList>
            <person name="Weinstock G."/>
            <person name="Sodergren E."/>
            <person name="Clifton S."/>
            <person name="Fulton L."/>
            <person name="Fulton B."/>
            <person name="Courtney L."/>
            <person name="Fronick C."/>
            <person name="Harrison M."/>
            <person name="Strong C."/>
            <person name="Farmer C."/>
            <person name="Delahaunty K."/>
            <person name="Markovic C."/>
            <person name="Hall O."/>
            <person name="Minx P."/>
            <person name="Tomlinson C."/>
            <person name="Mitreva M."/>
            <person name="Hou S."/>
            <person name="Chen J."/>
            <person name="Wollam A."/>
            <person name="Pepin K.H."/>
            <person name="Johnson M."/>
            <person name="Bhonagiri V."/>
            <person name="Zhang X."/>
            <person name="Suruliraj S."/>
            <person name="Warren W."/>
            <person name="Chinwalla A."/>
            <person name="Mardis E.R."/>
            <person name="Wilson R.K."/>
        </authorList>
    </citation>
    <scope>NUCLEOTIDE SEQUENCE [LARGE SCALE GENOMIC DNA]</scope>
    <source>
        <strain evidence="2 3">YIT 11840</strain>
    </source>
</reference>
<keyword evidence="3" id="KW-1185">Reference proteome</keyword>
<dbReference type="Proteomes" id="UP000003598">
    <property type="component" value="Unassembled WGS sequence"/>
</dbReference>
<organism evidence="2 3">
    <name type="scientific">Paraprevotella clara YIT 11840</name>
    <dbReference type="NCBI Taxonomy" id="762968"/>
    <lineage>
        <taxon>Bacteria</taxon>
        <taxon>Pseudomonadati</taxon>
        <taxon>Bacteroidota</taxon>
        <taxon>Bacteroidia</taxon>
        <taxon>Bacteroidales</taxon>
        <taxon>Prevotellaceae</taxon>
        <taxon>Paraprevotella</taxon>
    </lineage>
</organism>
<dbReference type="AlphaFoldDB" id="G5SND0"/>